<dbReference type="AlphaFoldDB" id="A0A0U0ZV84"/>
<evidence type="ECO:0000313" key="8">
    <source>
        <dbReference type="EMBL" id="CPV74280.1"/>
    </source>
</evidence>
<reference evidence="8 9" key="1">
    <citation type="submission" date="2015-03" db="EMBL/GenBank/DDBJ databases">
        <authorList>
            <person name="Murphy D."/>
        </authorList>
    </citation>
    <scope>NUCLEOTIDE SEQUENCE [LARGE SCALE GENOMIC DNA]</scope>
    <source>
        <strain evidence="8 9">PAP088</strain>
    </source>
</reference>
<proteinExistence type="inferred from homology"/>
<evidence type="ECO:0000259" key="7">
    <source>
        <dbReference type="Pfam" id="PF01435"/>
    </source>
</evidence>
<dbReference type="GO" id="GO:0046872">
    <property type="term" value="F:metal ion binding"/>
    <property type="evidence" value="ECO:0007669"/>
    <property type="project" value="UniProtKB-KW"/>
</dbReference>
<dbReference type="PANTHER" id="PTHR34978">
    <property type="entry name" value="POSSIBLE SENSOR-TRANSDUCER PROTEIN BLAR"/>
    <property type="match status" value="1"/>
</dbReference>
<evidence type="ECO:0000256" key="6">
    <source>
        <dbReference type="RuleBase" id="RU003983"/>
    </source>
</evidence>
<dbReference type="EMBL" id="CSWP01000017">
    <property type="protein sequence ID" value="CPV74280.1"/>
    <property type="molecule type" value="Genomic_DNA"/>
</dbReference>
<evidence type="ECO:0000313" key="9">
    <source>
        <dbReference type="Proteomes" id="UP000045782"/>
    </source>
</evidence>
<dbReference type="RefSeq" id="WP_005101892.1">
    <property type="nucleotide sequence ID" value="NZ_CP016188.1"/>
</dbReference>
<dbReference type="PANTHER" id="PTHR34978:SF3">
    <property type="entry name" value="SLR0241 PROTEIN"/>
    <property type="match status" value="1"/>
</dbReference>
<dbReference type="GO" id="GO:0004222">
    <property type="term" value="F:metalloendopeptidase activity"/>
    <property type="evidence" value="ECO:0007669"/>
    <property type="project" value="InterPro"/>
</dbReference>
<dbReference type="InterPro" id="IPR052173">
    <property type="entry name" value="Beta-lactam_resp_regulator"/>
</dbReference>
<keyword evidence="2" id="KW-0479">Metal-binding</keyword>
<evidence type="ECO:0000256" key="4">
    <source>
        <dbReference type="ARBA" id="ARBA00022833"/>
    </source>
</evidence>
<comment type="cofactor">
    <cofactor evidence="6">
        <name>Zn(2+)</name>
        <dbReference type="ChEBI" id="CHEBI:29105"/>
    </cofactor>
    <text evidence="6">Binds 1 zinc ion per subunit.</text>
</comment>
<dbReference type="GO" id="GO:0006508">
    <property type="term" value="P:proteolysis"/>
    <property type="evidence" value="ECO:0007669"/>
    <property type="project" value="UniProtKB-KW"/>
</dbReference>
<sequence length="307" mass="32221">MTVALVLMAGAALIGVAGPACLRPTVRPSLLPAAALAAWLGALLAFLVLTTLSATLLLFPHVLDTSGVRTLVGGCLSGTVPHSSFGTLVQLGISLLPLTILARVAVVAIRSLRSARRCRARHFWMLQAATCRSGEVHWIDDPRPIAYSLGGARGAVVATHGVRHLGERQCAAVIEHEMAHIRGRHHVAVLCADIAAAALPMLPLMRRAPAMVRLMVELAADDAAARVHGPPTVHAALLAMSQSAVAVPGVLHMSSESVAVRLLWLRTQGTAGRTPMGRARLMLSFALLPTTLAGSAVVALFRAYCTF</sequence>
<dbReference type="InterPro" id="IPR001915">
    <property type="entry name" value="Peptidase_M48"/>
</dbReference>
<protein>
    <submittedName>
        <fullName evidence="8">Zn-dependent protease with chaperone function</fullName>
    </submittedName>
</protein>
<keyword evidence="4 6" id="KW-0862">Zinc</keyword>
<evidence type="ECO:0000256" key="3">
    <source>
        <dbReference type="ARBA" id="ARBA00022801"/>
    </source>
</evidence>
<dbReference type="Pfam" id="PF01435">
    <property type="entry name" value="Peptidase_M48"/>
    <property type="match status" value="1"/>
</dbReference>
<name>A0A0U0ZV84_9MYCO</name>
<keyword evidence="3 6" id="KW-0378">Hydrolase</keyword>
<keyword evidence="1 6" id="KW-0645">Protease</keyword>
<gene>
    <name evidence="8" type="ORF">ERS075579_05423</name>
</gene>
<organism evidence="8 9">
    <name type="scientific">Mycobacteroides abscessus</name>
    <dbReference type="NCBI Taxonomy" id="36809"/>
    <lineage>
        <taxon>Bacteria</taxon>
        <taxon>Bacillati</taxon>
        <taxon>Actinomycetota</taxon>
        <taxon>Actinomycetes</taxon>
        <taxon>Mycobacteriales</taxon>
        <taxon>Mycobacteriaceae</taxon>
        <taxon>Mycobacteroides</taxon>
    </lineage>
</organism>
<dbReference type="CDD" id="cd07326">
    <property type="entry name" value="M56_BlaR1_MecR1_like"/>
    <property type="match status" value="1"/>
</dbReference>
<comment type="similarity">
    <text evidence="6">Belongs to the peptidase M48 family.</text>
</comment>
<evidence type="ECO:0000256" key="1">
    <source>
        <dbReference type="ARBA" id="ARBA00022670"/>
    </source>
</evidence>
<dbReference type="Proteomes" id="UP000045782">
    <property type="component" value="Unassembled WGS sequence"/>
</dbReference>
<evidence type="ECO:0000256" key="2">
    <source>
        <dbReference type="ARBA" id="ARBA00022723"/>
    </source>
</evidence>
<keyword evidence="5 6" id="KW-0482">Metalloprotease</keyword>
<dbReference type="Gene3D" id="3.30.2010.10">
    <property type="entry name" value="Metalloproteases ('zincins'), catalytic domain"/>
    <property type="match status" value="1"/>
</dbReference>
<feature type="domain" description="Peptidase M48" evidence="7">
    <location>
        <begin position="136"/>
        <end position="193"/>
    </location>
</feature>
<accession>A0A0U0ZV84</accession>
<evidence type="ECO:0000256" key="5">
    <source>
        <dbReference type="ARBA" id="ARBA00023049"/>
    </source>
</evidence>